<proteinExistence type="predicted"/>
<name>A0A9Q9M9J6_9ACTN</name>
<dbReference type="SUPFAM" id="SSF56801">
    <property type="entry name" value="Acetyl-CoA synthetase-like"/>
    <property type="match status" value="1"/>
</dbReference>
<dbReference type="EMBL" id="CP073767">
    <property type="protein sequence ID" value="UWZ50813.1"/>
    <property type="molecule type" value="Genomic_DNA"/>
</dbReference>
<dbReference type="InterPro" id="IPR042099">
    <property type="entry name" value="ANL_N_sf"/>
</dbReference>
<dbReference type="AlphaFoldDB" id="A0A9Q9M9J6"/>
<sequence length="364" mass="40148">MADDLTAVFDTPVDQVPDLDELVRATMAWHFSPATGSPYWVGRLGDLGFDPLADVKGFADLHLFDTVTVDWARIPAGRLIPAGCRGERFGVYESGGATGAPKRVVDATSRRRNVEFQSLLLDEVGFPRGEGSWLHVGPTGPHVMAKNVTHLAGLRGFLCHYVDLDPRWVRRCVSQGRQDLFDLYVEHLADQVQDVLASQDVRAMSCTPRIIERLIARPELYDLLRAKLRGLIWGGTSASPETLRLFQEEVFPDAVVMGAYGNTMMGVAPQRPPVDGDTYRCVFRPFHPYTMVEVIDPADPTRQVAPGEAGQVKITTLTRDLFVPPTPERDTAVRLAPVDGYPGIELADVKPREAIANTIVEGVY</sequence>
<keyword evidence="2" id="KW-1185">Reference proteome</keyword>
<organism evidence="1 2">
    <name type="scientific">Dactylosporangium aurantiacum</name>
    <dbReference type="NCBI Taxonomy" id="35754"/>
    <lineage>
        <taxon>Bacteria</taxon>
        <taxon>Bacillati</taxon>
        <taxon>Actinomycetota</taxon>
        <taxon>Actinomycetes</taxon>
        <taxon>Micromonosporales</taxon>
        <taxon>Micromonosporaceae</taxon>
        <taxon>Dactylosporangium</taxon>
    </lineage>
</organism>
<accession>A0A9Q9M9J6</accession>
<protein>
    <submittedName>
        <fullName evidence="1">AMP-binding protein</fullName>
    </submittedName>
</protein>
<dbReference type="RefSeq" id="WP_052386412.1">
    <property type="nucleotide sequence ID" value="NZ_CP073767.1"/>
</dbReference>
<dbReference type="OrthoDB" id="179194at2"/>
<reference evidence="1" key="1">
    <citation type="submission" date="2021-04" db="EMBL/GenBank/DDBJ databases">
        <title>Dactylosporangium aurantiacum NRRL B-8018 full assembly.</title>
        <authorList>
            <person name="Hartkoorn R.C."/>
            <person name="Beaudoing E."/>
            <person name="Hot D."/>
        </authorList>
    </citation>
    <scope>NUCLEOTIDE SEQUENCE</scope>
    <source>
        <strain evidence="1">NRRL B-8018</strain>
    </source>
</reference>
<gene>
    <name evidence="1" type="ORF">Daura_28815</name>
</gene>
<dbReference type="Proteomes" id="UP001058003">
    <property type="component" value="Chromosome"/>
</dbReference>
<dbReference type="Gene3D" id="3.40.50.12780">
    <property type="entry name" value="N-terminal domain of ligase-like"/>
    <property type="match status" value="1"/>
</dbReference>
<dbReference type="KEGG" id="daur:Daura_28815"/>
<evidence type="ECO:0000313" key="1">
    <source>
        <dbReference type="EMBL" id="UWZ50813.1"/>
    </source>
</evidence>
<evidence type="ECO:0000313" key="2">
    <source>
        <dbReference type="Proteomes" id="UP001058003"/>
    </source>
</evidence>